<keyword evidence="7" id="KW-1185">Reference proteome</keyword>
<dbReference type="GO" id="GO:0004674">
    <property type="term" value="F:protein serine/threonine kinase activity"/>
    <property type="evidence" value="ECO:0007669"/>
    <property type="project" value="TreeGrafter"/>
</dbReference>
<evidence type="ECO:0000313" key="6">
    <source>
        <dbReference type="EMBL" id="KIM78930.1"/>
    </source>
</evidence>
<reference evidence="7" key="2">
    <citation type="submission" date="2015-01" db="EMBL/GenBank/DDBJ databases">
        <title>Evolutionary Origins and Diversification of the Mycorrhizal Mutualists.</title>
        <authorList>
            <consortium name="DOE Joint Genome Institute"/>
            <consortium name="Mycorrhizal Genomics Consortium"/>
            <person name="Kohler A."/>
            <person name="Kuo A."/>
            <person name="Nagy L.G."/>
            <person name="Floudas D."/>
            <person name="Copeland A."/>
            <person name="Barry K.W."/>
            <person name="Cichocki N."/>
            <person name="Veneault-Fourrey C."/>
            <person name="LaButti K."/>
            <person name="Lindquist E.A."/>
            <person name="Lipzen A."/>
            <person name="Lundell T."/>
            <person name="Morin E."/>
            <person name="Murat C."/>
            <person name="Riley R."/>
            <person name="Ohm R."/>
            <person name="Sun H."/>
            <person name="Tunlid A."/>
            <person name="Henrissat B."/>
            <person name="Grigoriev I.V."/>
            <person name="Hibbett D.S."/>
            <person name="Martin F."/>
        </authorList>
    </citation>
    <scope>NUCLEOTIDE SEQUENCE [LARGE SCALE GENOMIC DNA]</scope>
    <source>
        <strain evidence="7">F 1598</strain>
    </source>
</reference>
<dbReference type="PROSITE" id="PS00108">
    <property type="entry name" value="PROTEIN_KINASE_ST"/>
    <property type="match status" value="1"/>
</dbReference>
<dbReference type="SMART" id="SM00220">
    <property type="entry name" value="S_TKc"/>
    <property type="match status" value="1"/>
</dbReference>
<dbReference type="STRING" id="765440.A0A0C3F2A3"/>
<dbReference type="PROSITE" id="PS50011">
    <property type="entry name" value="PROTEIN_KINASE_DOM"/>
    <property type="match status" value="1"/>
</dbReference>
<keyword evidence="2 3" id="KW-0067">ATP-binding</keyword>
<dbReference type="EMBL" id="KN833013">
    <property type="protein sequence ID" value="KIM78930.1"/>
    <property type="molecule type" value="Genomic_DNA"/>
</dbReference>
<evidence type="ECO:0000256" key="3">
    <source>
        <dbReference type="PROSITE-ProRule" id="PRU10141"/>
    </source>
</evidence>
<name>A0A0C3F2A3_PILCF</name>
<feature type="region of interest" description="Disordered" evidence="4">
    <location>
        <begin position="1"/>
        <end position="30"/>
    </location>
</feature>
<dbReference type="Proteomes" id="UP000054166">
    <property type="component" value="Unassembled WGS sequence"/>
</dbReference>
<dbReference type="InterPro" id="IPR011009">
    <property type="entry name" value="Kinase-like_dom_sf"/>
</dbReference>
<dbReference type="HOGENOM" id="CLU_000288_63_0_1"/>
<evidence type="ECO:0000313" key="7">
    <source>
        <dbReference type="Proteomes" id="UP000054166"/>
    </source>
</evidence>
<feature type="compositionally biased region" description="Low complexity" evidence="4">
    <location>
        <begin position="286"/>
        <end position="296"/>
    </location>
</feature>
<feature type="binding site" evidence="3">
    <location>
        <position position="210"/>
    </location>
    <ligand>
        <name>ATP</name>
        <dbReference type="ChEBI" id="CHEBI:30616"/>
    </ligand>
</feature>
<dbReference type="InterPro" id="IPR017441">
    <property type="entry name" value="Protein_kinase_ATP_BS"/>
</dbReference>
<dbReference type="GO" id="GO:0005524">
    <property type="term" value="F:ATP binding"/>
    <property type="evidence" value="ECO:0007669"/>
    <property type="project" value="UniProtKB-UniRule"/>
</dbReference>
<evidence type="ECO:0000259" key="5">
    <source>
        <dbReference type="PROSITE" id="PS50011"/>
    </source>
</evidence>
<reference evidence="6 7" key="1">
    <citation type="submission" date="2014-04" db="EMBL/GenBank/DDBJ databases">
        <authorList>
            <consortium name="DOE Joint Genome Institute"/>
            <person name="Kuo A."/>
            <person name="Tarkka M."/>
            <person name="Buscot F."/>
            <person name="Kohler A."/>
            <person name="Nagy L.G."/>
            <person name="Floudas D."/>
            <person name="Copeland A."/>
            <person name="Barry K.W."/>
            <person name="Cichocki N."/>
            <person name="Veneault-Fourrey C."/>
            <person name="LaButti K."/>
            <person name="Lindquist E.A."/>
            <person name="Lipzen A."/>
            <person name="Lundell T."/>
            <person name="Morin E."/>
            <person name="Murat C."/>
            <person name="Sun H."/>
            <person name="Tunlid A."/>
            <person name="Henrissat B."/>
            <person name="Grigoriev I.V."/>
            <person name="Hibbett D.S."/>
            <person name="Martin F."/>
            <person name="Nordberg H.P."/>
            <person name="Cantor M.N."/>
            <person name="Hua S.X."/>
        </authorList>
    </citation>
    <scope>NUCLEOTIDE SEQUENCE [LARGE SCALE GENOMIC DNA]</scope>
    <source>
        <strain evidence="6 7">F 1598</strain>
    </source>
</reference>
<proteinExistence type="predicted"/>
<dbReference type="PANTHER" id="PTHR24346:SF72">
    <property type="entry name" value="CAMK PROTEIN KINASE"/>
    <property type="match status" value="1"/>
</dbReference>
<organism evidence="6 7">
    <name type="scientific">Piloderma croceum (strain F 1598)</name>
    <dbReference type="NCBI Taxonomy" id="765440"/>
    <lineage>
        <taxon>Eukaryota</taxon>
        <taxon>Fungi</taxon>
        <taxon>Dikarya</taxon>
        <taxon>Basidiomycota</taxon>
        <taxon>Agaricomycotina</taxon>
        <taxon>Agaricomycetes</taxon>
        <taxon>Agaricomycetidae</taxon>
        <taxon>Atheliales</taxon>
        <taxon>Atheliaceae</taxon>
        <taxon>Piloderma</taxon>
    </lineage>
</organism>
<feature type="compositionally biased region" description="Low complexity" evidence="4">
    <location>
        <begin position="1"/>
        <end position="20"/>
    </location>
</feature>
<dbReference type="InParanoid" id="A0A0C3F2A3"/>
<accession>A0A0C3F2A3</accession>
<gene>
    <name evidence="6" type="ORF">PILCRDRAFT_824054</name>
</gene>
<dbReference type="InterPro" id="IPR008271">
    <property type="entry name" value="Ser/Thr_kinase_AS"/>
</dbReference>
<dbReference type="GO" id="GO:0035556">
    <property type="term" value="P:intracellular signal transduction"/>
    <property type="evidence" value="ECO:0007669"/>
    <property type="project" value="TreeGrafter"/>
</dbReference>
<feature type="domain" description="Protein kinase" evidence="5">
    <location>
        <begin position="177"/>
        <end position="541"/>
    </location>
</feature>
<dbReference type="InterPro" id="IPR000719">
    <property type="entry name" value="Prot_kinase_dom"/>
</dbReference>
<evidence type="ECO:0000256" key="1">
    <source>
        <dbReference type="ARBA" id="ARBA00022741"/>
    </source>
</evidence>
<dbReference type="GO" id="GO:0005634">
    <property type="term" value="C:nucleus"/>
    <property type="evidence" value="ECO:0007669"/>
    <property type="project" value="TreeGrafter"/>
</dbReference>
<dbReference type="Gene3D" id="3.30.200.20">
    <property type="entry name" value="Phosphorylase Kinase, domain 1"/>
    <property type="match status" value="1"/>
</dbReference>
<dbReference type="GO" id="GO:0045719">
    <property type="term" value="P:negative regulation of glycogen biosynthetic process"/>
    <property type="evidence" value="ECO:0007669"/>
    <property type="project" value="TreeGrafter"/>
</dbReference>
<feature type="region of interest" description="Disordered" evidence="4">
    <location>
        <begin position="286"/>
        <end position="316"/>
    </location>
</feature>
<sequence>MSSPLSFSSPESSFSYFPPSAGTGYSSDDGDILKTPPFSECIDRDVFPRLFNFDQGFTRKGELFDGQSQFGSKPMDGLYFPAPPISPCAPSLTSQGSPPSHPPPSTPPLSLASDSTVFRESLDSIEMDPFDAAFAAVNEEPVTHAPLLVQPSFMEACRYSSRFPNHHLLNSSFVRAYELGDELGSGGYGFVMTAYNRTAGQEVAVKFIIKNKVSEHAWMEDDVFGKLPTEVMLLSLIDHENIVKCLDLFEDELYFYLVQELHGSPWKKLTDVLASQTKPLVVENLSSPPLLSPSSSEDSVMDFGPTTPPRSSNLLNLDAPSHIQIQGIGTPLYHIPKQKCESQSHDQLYQNQSSVHHFRPPQFARRPSHDLFECIEQTPDKRLSEDQARYVFGQVVEAAYYLDSQGITHRDIKDENLVIDQDLKVKLIDFGSAIIADPAQPRPFYKLFFGTTAYASSEILRKQPYQAPAAEVWTLGVLLSYLLTGMSPFPTEKDAIEGRIMLAEIRGEKLSRACLNLMRRCLEPDPQRRADIKEVKAHRWLKQTSCR</sequence>
<dbReference type="PROSITE" id="PS00107">
    <property type="entry name" value="PROTEIN_KINASE_ATP"/>
    <property type="match status" value="1"/>
</dbReference>
<dbReference type="AlphaFoldDB" id="A0A0C3F2A3"/>
<keyword evidence="1 3" id="KW-0547">Nucleotide-binding</keyword>
<dbReference type="Pfam" id="PF00069">
    <property type="entry name" value="Pkinase"/>
    <property type="match status" value="2"/>
</dbReference>
<dbReference type="OrthoDB" id="10252171at2759"/>
<evidence type="ECO:0000256" key="2">
    <source>
        <dbReference type="ARBA" id="ARBA00022840"/>
    </source>
</evidence>
<protein>
    <recommendedName>
        <fullName evidence="5">Protein kinase domain-containing protein</fullName>
    </recommendedName>
</protein>
<dbReference type="PANTHER" id="PTHR24346">
    <property type="entry name" value="MAP/MICROTUBULE AFFINITY-REGULATING KINASE"/>
    <property type="match status" value="1"/>
</dbReference>
<dbReference type="Gene3D" id="1.10.510.10">
    <property type="entry name" value="Transferase(Phosphotransferase) domain 1"/>
    <property type="match status" value="1"/>
</dbReference>
<dbReference type="GO" id="GO:0005829">
    <property type="term" value="C:cytosol"/>
    <property type="evidence" value="ECO:0007669"/>
    <property type="project" value="TreeGrafter"/>
</dbReference>
<evidence type="ECO:0000256" key="4">
    <source>
        <dbReference type="SAM" id="MobiDB-lite"/>
    </source>
</evidence>
<feature type="region of interest" description="Disordered" evidence="4">
    <location>
        <begin position="89"/>
        <end position="112"/>
    </location>
</feature>
<dbReference type="SUPFAM" id="SSF56112">
    <property type="entry name" value="Protein kinase-like (PK-like)"/>
    <property type="match status" value="1"/>
</dbReference>